<evidence type="ECO:0000313" key="1">
    <source>
        <dbReference type="EMBL" id="EGD46169.1"/>
    </source>
</evidence>
<dbReference type="AlphaFoldDB" id="F1THG6"/>
<dbReference type="Proteomes" id="UP000003860">
    <property type="component" value="Unassembled WGS sequence"/>
</dbReference>
<dbReference type="OrthoDB" id="2667318at2"/>
<proteinExistence type="predicted"/>
<keyword evidence="2" id="KW-1185">Reference proteome</keyword>
<name>F1THG6_9FIRM</name>
<dbReference type="EMBL" id="ACXX02000016">
    <property type="protein sequence ID" value="EGD46169.1"/>
    <property type="molecule type" value="Genomic_DNA"/>
</dbReference>
<protein>
    <submittedName>
        <fullName evidence="1">Uncharacterized protein</fullName>
    </submittedName>
</protein>
<accession>F1THG6</accession>
<dbReference type="RefSeq" id="WP_004621870.1">
    <property type="nucleotide sequence ID" value="NZ_ACXX02000016.1"/>
</dbReference>
<reference evidence="1" key="2">
    <citation type="submission" date="2011-01" db="EMBL/GenBank/DDBJ databases">
        <title>The Non-contiguous Finished genome of Clostridium papyrosolvens.</title>
        <authorList>
            <person name="Lucas S."/>
            <person name="Copeland A."/>
            <person name="Lapidus A."/>
            <person name="Cheng J.-F."/>
            <person name="Goodwin L."/>
            <person name="Pitluck S."/>
            <person name="Misra M."/>
            <person name="Chertkov O."/>
            <person name="Detter J.C."/>
            <person name="Han C."/>
            <person name="Tapia R."/>
            <person name="Land M."/>
            <person name="Hauser L."/>
            <person name="Kyrpides N."/>
            <person name="Ivanova N."/>
            <person name="Pagani I."/>
            <person name="Mouttaki H."/>
            <person name="He Z."/>
            <person name="Zhou J."/>
            <person name="Hemme C.L."/>
            <person name="Woyke T."/>
        </authorList>
    </citation>
    <scope>NUCLEOTIDE SEQUENCE [LARGE SCALE GENOMIC DNA]</scope>
    <source>
        <strain evidence="1">DSM 2782</strain>
    </source>
</reference>
<comment type="caution">
    <text evidence="1">The sequence shown here is derived from an EMBL/GenBank/DDBJ whole genome shotgun (WGS) entry which is preliminary data.</text>
</comment>
<organism evidence="1 2">
    <name type="scientific">Ruminiclostridium papyrosolvens DSM 2782</name>
    <dbReference type="NCBI Taxonomy" id="588581"/>
    <lineage>
        <taxon>Bacteria</taxon>
        <taxon>Bacillati</taxon>
        <taxon>Bacillota</taxon>
        <taxon>Clostridia</taxon>
        <taxon>Eubacteriales</taxon>
        <taxon>Oscillospiraceae</taxon>
        <taxon>Ruminiclostridium</taxon>
    </lineage>
</organism>
<reference evidence="1" key="1">
    <citation type="submission" date="2009-07" db="EMBL/GenBank/DDBJ databases">
        <authorList>
            <consortium name="US DOE Joint Genome Institute (JGI-PGF)"/>
            <person name="Lucas S."/>
            <person name="Copeland A."/>
            <person name="Lapidus A."/>
            <person name="Glavina del Rio T."/>
            <person name="Tice H."/>
            <person name="Bruce D."/>
            <person name="Goodwin L."/>
            <person name="Pitluck S."/>
            <person name="Larimer F."/>
            <person name="Land M.L."/>
            <person name="Mouttaki H."/>
            <person name="He Z."/>
            <person name="Zhou J."/>
            <person name="Hemme C.L."/>
        </authorList>
    </citation>
    <scope>NUCLEOTIDE SEQUENCE [LARGE SCALE GENOMIC DNA]</scope>
    <source>
        <strain evidence="1">DSM 2782</strain>
    </source>
</reference>
<sequence length="177" mass="21335">MRKDIPCYYDVTFKCGCTKAIPIYGKNGTEREEKVEELAKKICRDCDPNIKWHTPERFDDDLPELVGTPKQIEWAKLLRNEKARMLKEQYDSIAEDRLNTGVEIEYTEEEKVLKEEHRFKKLAIYKAIMDRVLTNRDSKYWIDNRFSNERLIDMPTPEEKALLRQYFNEYKERKKML</sequence>
<gene>
    <name evidence="1" type="ORF">Cpap_0463</name>
</gene>
<evidence type="ECO:0000313" key="2">
    <source>
        <dbReference type="Proteomes" id="UP000003860"/>
    </source>
</evidence>